<evidence type="ECO:0000256" key="2">
    <source>
        <dbReference type="ARBA" id="ARBA00023157"/>
    </source>
</evidence>
<dbReference type="InterPro" id="IPR003582">
    <property type="entry name" value="ShKT_dom"/>
</dbReference>
<evidence type="ECO:0000313" key="8">
    <source>
        <dbReference type="WBParaSite" id="EVEC_0001027301-mRNA-1"/>
    </source>
</evidence>
<feature type="domain" description="ShKT" evidence="5">
    <location>
        <begin position="40"/>
        <end position="75"/>
    </location>
</feature>
<dbReference type="EMBL" id="UXUI01010175">
    <property type="protein sequence ID" value="VDD94867.1"/>
    <property type="molecule type" value="Genomic_DNA"/>
</dbReference>
<keyword evidence="7" id="KW-1185">Reference proteome</keyword>
<protein>
    <submittedName>
        <fullName evidence="8">ShTK domain protein</fullName>
    </submittedName>
</protein>
<gene>
    <name evidence="6" type="ORF">EVEC_LOCUS9618</name>
</gene>
<keyword evidence="1" id="KW-0732">Signal</keyword>
<dbReference type="WBParaSite" id="EVEC_0001027301-mRNA-1">
    <property type="protein sequence ID" value="EVEC_0001027301-mRNA-1"/>
    <property type="gene ID" value="EVEC_0001027301"/>
</dbReference>
<comment type="caution">
    <text evidence="3">Lacks conserved residue(s) required for the propagation of feature annotation.</text>
</comment>
<reference evidence="6 7" key="2">
    <citation type="submission" date="2018-10" db="EMBL/GenBank/DDBJ databases">
        <authorList>
            <consortium name="Pathogen Informatics"/>
        </authorList>
    </citation>
    <scope>NUCLEOTIDE SEQUENCE [LARGE SCALE GENOMIC DNA]</scope>
</reference>
<proteinExistence type="predicted"/>
<dbReference type="Pfam" id="PF01549">
    <property type="entry name" value="ShK"/>
    <property type="match status" value="2"/>
</dbReference>
<evidence type="ECO:0000256" key="1">
    <source>
        <dbReference type="ARBA" id="ARBA00022729"/>
    </source>
</evidence>
<evidence type="ECO:0000259" key="5">
    <source>
        <dbReference type="PROSITE" id="PS51670"/>
    </source>
</evidence>
<feature type="domain" description="ShKT" evidence="5">
    <location>
        <begin position="1"/>
        <end position="12"/>
    </location>
</feature>
<dbReference type="PROSITE" id="PS51670">
    <property type="entry name" value="SHKT"/>
    <property type="match status" value="2"/>
</dbReference>
<dbReference type="OrthoDB" id="5819406at2759"/>
<keyword evidence="2" id="KW-1015">Disulfide bond</keyword>
<evidence type="ECO:0000256" key="4">
    <source>
        <dbReference type="SAM" id="MobiDB-lite"/>
    </source>
</evidence>
<evidence type="ECO:0000256" key="3">
    <source>
        <dbReference type="PROSITE-ProRule" id="PRU01005"/>
    </source>
</evidence>
<accession>A0A0N4VHH2</accession>
<feature type="region of interest" description="Disordered" evidence="4">
    <location>
        <begin position="31"/>
        <end position="50"/>
    </location>
</feature>
<dbReference type="PANTHER" id="PTHR46219:SF5">
    <property type="entry name" value="SHKT DOMAIN-CONTAINING PROTEIN"/>
    <property type="match status" value="1"/>
</dbReference>
<dbReference type="Gene3D" id="1.10.10.1940">
    <property type="match status" value="1"/>
</dbReference>
<reference evidence="8" key="1">
    <citation type="submission" date="2017-02" db="UniProtKB">
        <authorList>
            <consortium name="WormBaseParasite"/>
        </authorList>
    </citation>
    <scope>IDENTIFICATION</scope>
</reference>
<evidence type="ECO:0000313" key="6">
    <source>
        <dbReference type="EMBL" id="VDD94867.1"/>
    </source>
</evidence>
<dbReference type="PANTHER" id="PTHR46219">
    <property type="entry name" value="PROTEIN CBG11138"/>
    <property type="match status" value="1"/>
</dbReference>
<organism evidence="8">
    <name type="scientific">Enterobius vermicularis</name>
    <name type="common">Human pinworm</name>
    <dbReference type="NCBI Taxonomy" id="51028"/>
    <lineage>
        <taxon>Eukaryota</taxon>
        <taxon>Metazoa</taxon>
        <taxon>Ecdysozoa</taxon>
        <taxon>Nematoda</taxon>
        <taxon>Chromadorea</taxon>
        <taxon>Rhabditida</taxon>
        <taxon>Spirurina</taxon>
        <taxon>Oxyuridomorpha</taxon>
        <taxon>Oxyuroidea</taxon>
        <taxon>Oxyuridae</taxon>
        <taxon>Enterobius</taxon>
    </lineage>
</organism>
<dbReference type="SMART" id="SM00254">
    <property type="entry name" value="ShKT"/>
    <property type="match status" value="1"/>
</dbReference>
<dbReference type="FunFam" id="1.10.10.1940:FF:000002">
    <property type="entry name" value="PHAryngeal gland Toxin-related"/>
    <property type="match status" value="1"/>
</dbReference>
<name>A0A0N4VHH2_ENTVE</name>
<dbReference type="AlphaFoldDB" id="A0A0N4VHH2"/>
<dbReference type="Proteomes" id="UP000274131">
    <property type="component" value="Unassembled WGS sequence"/>
</dbReference>
<evidence type="ECO:0000313" key="7">
    <source>
        <dbReference type="Proteomes" id="UP000274131"/>
    </source>
</evidence>
<sequence>MTAKCAATCGFCGSSGSESSGTATTTAAAATTTAAGSSTCEDASGGECETKKDLCSNSLYKSLMTKKCPKTCGFC</sequence>